<dbReference type="AlphaFoldDB" id="V5HNB8"/>
<dbReference type="OrthoDB" id="8107482at2"/>
<feature type="coiled-coil region" evidence="1">
    <location>
        <begin position="393"/>
        <end position="423"/>
    </location>
</feature>
<evidence type="ECO:0000256" key="1">
    <source>
        <dbReference type="SAM" id="Coils"/>
    </source>
</evidence>
<evidence type="ECO:0000313" key="3">
    <source>
        <dbReference type="Proteomes" id="UP000017800"/>
    </source>
</evidence>
<dbReference type="Proteomes" id="UP000017800">
    <property type="component" value="Unassembled WGS sequence"/>
</dbReference>
<name>V5HNB8_9VIBR</name>
<dbReference type="eggNOG" id="COG0419">
    <property type="taxonomic scope" value="Bacteria"/>
</dbReference>
<organism evidence="2 3">
    <name type="scientific">Vibrio halioticoli NBRC 102217</name>
    <dbReference type="NCBI Taxonomy" id="1219072"/>
    <lineage>
        <taxon>Bacteria</taxon>
        <taxon>Pseudomonadati</taxon>
        <taxon>Pseudomonadota</taxon>
        <taxon>Gammaproteobacteria</taxon>
        <taxon>Vibrionales</taxon>
        <taxon>Vibrionaceae</taxon>
        <taxon>Vibrio</taxon>
    </lineage>
</organism>
<reference evidence="2 3" key="1">
    <citation type="submission" date="2013-10" db="EMBL/GenBank/DDBJ databases">
        <authorList>
            <person name="Ichikawa N."/>
            <person name="Kimura A."/>
            <person name="Ohji S."/>
            <person name="Hosoyama A."/>
            <person name="Fujita N."/>
        </authorList>
    </citation>
    <scope>NUCLEOTIDE SEQUENCE [LARGE SCALE GENOMIC DNA]</scope>
    <source>
        <strain evidence="2 3">NBRC 102217</strain>
    </source>
</reference>
<evidence type="ECO:0008006" key="4">
    <source>
        <dbReference type="Google" id="ProtNLM"/>
    </source>
</evidence>
<dbReference type="Gene3D" id="3.40.50.300">
    <property type="entry name" value="P-loop containing nucleotide triphosphate hydrolases"/>
    <property type="match status" value="1"/>
</dbReference>
<proteinExistence type="predicted"/>
<dbReference type="EMBL" id="BAUJ01000054">
    <property type="protein sequence ID" value="GAD90720.1"/>
    <property type="molecule type" value="Genomic_DNA"/>
</dbReference>
<protein>
    <recommendedName>
        <fullName evidence="4">Rad50/SbcC-type AAA domain-containing protein</fullName>
    </recommendedName>
</protein>
<reference evidence="2 3" key="2">
    <citation type="submission" date="2013-11" db="EMBL/GenBank/DDBJ databases">
        <title>Whole genome shotgun sequence of Vibrio halioticoli NBRC 102217.</title>
        <authorList>
            <person name="Isaki S."/>
            <person name="Kimura A."/>
            <person name="Ohji S."/>
            <person name="Hosoyama A."/>
            <person name="Fujita N."/>
            <person name="Hashimoto M."/>
            <person name="Hosoyama Y."/>
            <person name="Yamazoe A."/>
        </authorList>
    </citation>
    <scope>NUCLEOTIDE SEQUENCE [LARGE SCALE GENOMIC DNA]</scope>
    <source>
        <strain evidence="2 3">NBRC 102217</strain>
    </source>
</reference>
<evidence type="ECO:0000313" key="2">
    <source>
        <dbReference type="EMBL" id="GAD90720.1"/>
    </source>
</evidence>
<dbReference type="InterPro" id="IPR027417">
    <property type="entry name" value="P-loop_NTPase"/>
</dbReference>
<keyword evidence="3" id="KW-1185">Reference proteome</keyword>
<sequence length="574" mass="65502">MKGLQFQRLVLLSDSKKLANQFTFPKRLNLVTGNDNSIGKSTLVKNLFWALGCDPHFDKDWKSNDVKAILYFKIDQREYIVSRYADGIYFGRKDEALKKYAKITGQFAQDFAEEVGFDLMLANRKDGLDCPPPAFYFLPFYIDQKKSWDQPWGGFEGLGQYSNFKSTLIKYFCGYLSNEHFVLEEDKFEQKTIELEASQQVNRITEAISVLDEVAPEQTIAVSQAELEFIQREIEEELTSFSARQSELFEKQSALVNEIHDLEQQHLIASTSARELDEDYTFAVENVPSDSLECPLCGVEHDNSLLSRAGLLADKEALEQQTNSIGANLQEKYQQRKELAEEFSFVASEIERINEKYLNEDAPENKCEKQQAFEQVLHAVSQKNVNNNIIPKMENYQRQSQQAKEKQNDIKKEQSLLLNKKQKDELDELFMGNLVESINAVSATGVNLDGVKAPMDYKKILGGGAAEGTRGILAYQLAVLRQIDNANHCQLAPFVIDTPNQQEQAKHRYEQIMGVVSDNIPIGYQVILCAMDNEALSSYKQDAHIIELSDNRLLHSDPYIELRAEYERVVLSNR</sequence>
<accession>V5HNB8</accession>
<keyword evidence="1" id="KW-0175">Coiled coil</keyword>
<gene>
    <name evidence="2" type="ORF">VHA01S_054_00140</name>
</gene>
<dbReference type="RefSeq" id="WP_023405036.1">
    <property type="nucleotide sequence ID" value="NZ_BAUJ01000054.1"/>
</dbReference>
<comment type="caution">
    <text evidence="2">The sequence shown here is derived from an EMBL/GenBank/DDBJ whole genome shotgun (WGS) entry which is preliminary data.</text>
</comment>